<feature type="region of interest" description="Disordered" evidence="1">
    <location>
        <begin position="827"/>
        <end position="846"/>
    </location>
</feature>
<keyword evidence="2" id="KW-0472">Membrane</keyword>
<dbReference type="KEGG" id="ksn:43585791"/>
<accession>A0AAJ8LKD9</accession>
<feature type="compositionally biased region" description="Basic and acidic residues" evidence="1">
    <location>
        <begin position="1127"/>
        <end position="1143"/>
    </location>
</feature>
<keyword evidence="2" id="KW-0812">Transmembrane</keyword>
<keyword evidence="4" id="KW-1185">Reference proteome</keyword>
<feature type="region of interest" description="Disordered" evidence="1">
    <location>
        <begin position="1080"/>
        <end position="1100"/>
    </location>
</feature>
<protein>
    <submittedName>
        <fullName evidence="3">Uncharacterized protein</fullName>
    </submittedName>
</protein>
<evidence type="ECO:0000256" key="1">
    <source>
        <dbReference type="SAM" id="MobiDB-lite"/>
    </source>
</evidence>
<dbReference type="GeneID" id="43585791"/>
<feature type="compositionally biased region" description="Basic and acidic residues" evidence="1">
    <location>
        <begin position="456"/>
        <end position="479"/>
    </location>
</feature>
<keyword evidence="2" id="KW-1133">Transmembrane helix</keyword>
<dbReference type="EMBL" id="CP144056">
    <property type="protein sequence ID" value="WWD19357.1"/>
    <property type="molecule type" value="Genomic_DNA"/>
</dbReference>
<reference evidence="3" key="1">
    <citation type="submission" date="2017-08" db="EMBL/GenBank/DDBJ databases">
        <authorList>
            <person name="Cuomo C."/>
            <person name="Billmyre B."/>
            <person name="Heitman J."/>
        </authorList>
    </citation>
    <scope>NUCLEOTIDE SEQUENCE</scope>
    <source>
        <strain evidence="3">CBS 12478</strain>
    </source>
</reference>
<gene>
    <name evidence="3" type="ORF">CI109_103816</name>
</gene>
<proteinExistence type="predicted"/>
<dbReference type="RefSeq" id="XP_065823445.1">
    <property type="nucleotide sequence ID" value="XM_065967373.1"/>
</dbReference>
<feature type="transmembrane region" description="Helical" evidence="2">
    <location>
        <begin position="86"/>
        <end position="107"/>
    </location>
</feature>
<organism evidence="3 4">
    <name type="scientific">Kwoniella shandongensis</name>
    <dbReference type="NCBI Taxonomy" id="1734106"/>
    <lineage>
        <taxon>Eukaryota</taxon>
        <taxon>Fungi</taxon>
        <taxon>Dikarya</taxon>
        <taxon>Basidiomycota</taxon>
        <taxon>Agaricomycotina</taxon>
        <taxon>Tremellomycetes</taxon>
        <taxon>Tremellales</taxon>
        <taxon>Cryptococcaceae</taxon>
        <taxon>Kwoniella</taxon>
    </lineage>
</organism>
<dbReference type="AlphaFoldDB" id="A0AAJ8LKD9"/>
<dbReference type="Proteomes" id="UP000322225">
    <property type="component" value="Chromosome 6"/>
</dbReference>
<feature type="region of interest" description="Disordered" evidence="1">
    <location>
        <begin position="1117"/>
        <end position="1143"/>
    </location>
</feature>
<feature type="region of interest" description="Disordered" evidence="1">
    <location>
        <begin position="1"/>
        <end position="50"/>
    </location>
</feature>
<feature type="region of interest" description="Disordered" evidence="1">
    <location>
        <begin position="421"/>
        <end position="479"/>
    </location>
</feature>
<evidence type="ECO:0000256" key="2">
    <source>
        <dbReference type="SAM" id="Phobius"/>
    </source>
</evidence>
<evidence type="ECO:0000313" key="3">
    <source>
        <dbReference type="EMBL" id="WWD19357.1"/>
    </source>
</evidence>
<evidence type="ECO:0000313" key="4">
    <source>
        <dbReference type="Proteomes" id="UP000322225"/>
    </source>
</evidence>
<sequence length="1143" mass="121213">MSKPKPRASEPPTLGRVPSTPVPPTARKSSQPAFDTQPNPTFYDGPTVASRSDDVKAQAKAVASKTAAVTKAQSKKAVATVKRHPWSILSVITTLPFLILISIASTITCPPPGAPSNLNKYVLSPLGYAPHQSHPVLCYPANVYHREILQPYVYPVLGDVQARLAKSPAYRHVIGPTTTKIQSASVQAWNGPVKPIVNNAIRAARKFYLTFIQPHIPYLKARYHTFVDPYTTRVSAFSSPHIATAKQYFNQISNRAIQSYAYASSHPLTGHAGNYAKKGYKVSSEKGYQAFQWSKPHAHRFSKEAERIATQILGPRAVQAAEIAAARLSHAWVVLKAQVYQLYSTHLDPHVGPYVKKATVAAAPYTALYAKHLYVPYVKPAVDYFFPSPITPKSFLSIFADFLPTGATHAAEKRGSMDDYYNDLSKSGRPADVHVPGTEKLAKKQPEPPLPPPNESKQEKKERLSEEKKVKGTEKEEIDRVREAIRSRVDEQGKKGQQTAKTEIKAIKDQFHSEDVNLLASNLRSEIEREIEYVIKGLDKLYTSSPTLTQEQVRKSSEQADARVKNVVNKIKLRLDTKKTKTVEQIKSVVGAQSAALDKALGQEYKDLATKLSASHGITTKDWDKYNEVKKREFTLCNFSLQTVSDAWKTKYVALEDDLSLFKPISELKTELDDFHEGFRARVGILKRTALDRIEARQAVSAEPSRVSILPVVGAGAEAALGGAAGIIGKGKDQVIDALNQAAGKATPSTTGVIDQAKASAQSIIDAASSGIHDATRSAVSAVGGTPSPESPREHLESAYNVASESAESIYGAATSNVHEATKSALKAVGVTPSPESPREHAESLASVASASAASIASVAGEAAHQATRSVISAVGATPSPDSPSEHVESAYHAATNSAASVASVASASAASLASDASAAIHDATRSAVKAVGGTPSPETPNEYLESIANVVAGGAASVYGVVGDNVHDATRSVKSAAGVTPSPESPLEYAESVYGAATSSVSSAAAVVTDQAALLATQIQEALGFVSAPTPLASSASSYISALASQGSSAGSEALASGSSILASLQSEASVSIHSATRAASRAAGATPTPETPGEYVDDLKERVLGARKVAESLVRKHASQISSDLAKESAEAKTKAKREDL</sequence>
<reference evidence="3" key="2">
    <citation type="submission" date="2024-01" db="EMBL/GenBank/DDBJ databases">
        <title>Comparative genomics of Cryptococcus and Kwoniella reveals pathogenesis evolution and contrasting modes of karyotype evolution via chromosome fusion or intercentromeric recombination.</title>
        <authorList>
            <person name="Coelho M.A."/>
            <person name="David-Palma M."/>
            <person name="Shea T."/>
            <person name="Bowers K."/>
            <person name="McGinley-Smith S."/>
            <person name="Mohammad A.W."/>
            <person name="Gnirke A."/>
            <person name="Yurkov A.M."/>
            <person name="Nowrousian M."/>
            <person name="Sun S."/>
            <person name="Cuomo C.A."/>
            <person name="Heitman J."/>
        </authorList>
    </citation>
    <scope>NUCLEOTIDE SEQUENCE</scope>
    <source>
        <strain evidence="3">CBS 12478</strain>
    </source>
</reference>
<name>A0AAJ8LKD9_9TREE</name>
<feature type="compositionally biased region" description="Polar residues" evidence="1">
    <location>
        <begin position="27"/>
        <end position="40"/>
    </location>
</feature>